<dbReference type="STRING" id="410764.GA0061103_1759"/>
<keyword evidence="2" id="KW-1003">Cell membrane</keyword>
<keyword evidence="5 6" id="KW-0472">Membrane</keyword>
<dbReference type="InterPro" id="IPR032816">
    <property type="entry name" value="VTT_dom"/>
</dbReference>
<evidence type="ECO:0000256" key="4">
    <source>
        <dbReference type="ARBA" id="ARBA00022989"/>
    </source>
</evidence>
<evidence type="ECO:0000256" key="3">
    <source>
        <dbReference type="ARBA" id="ARBA00022692"/>
    </source>
</evidence>
<comment type="subcellular location">
    <subcellularLocation>
        <location evidence="1">Cell membrane</location>
        <topology evidence="1">Multi-pass membrane protein</topology>
    </subcellularLocation>
</comment>
<dbReference type="EMBL" id="FMAG01000001">
    <property type="protein sequence ID" value="SCB12131.1"/>
    <property type="molecule type" value="Genomic_DNA"/>
</dbReference>
<gene>
    <name evidence="8" type="ORF">GA0061103_1759</name>
</gene>
<dbReference type="OrthoDB" id="9813426at2"/>
<evidence type="ECO:0000256" key="5">
    <source>
        <dbReference type="ARBA" id="ARBA00023136"/>
    </source>
</evidence>
<dbReference type="InterPro" id="IPR051311">
    <property type="entry name" value="DedA_domain"/>
</dbReference>
<evidence type="ECO:0000313" key="9">
    <source>
        <dbReference type="Proteomes" id="UP000199101"/>
    </source>
</evidence>
<organism evidence="8 9">
    <name type="scientific">Rhizobium multihospitium</name>
    <dbReference type="NCBI Taxonomy" id="410764"/>
    <lineage>
        <taxon>Bacteria</taxon>
        <taxon>Pseudomonadati</taxon>
        <taxon>Pseudomonadota</taxon>
        <taxon>Alphaproteobacteria</taxon>
        <taxon>Hyphomicrobiales</taxon>
        <taxon>Rhizobiaceae</taxon>
        <taxon>Rhizobium/Agrobacterium group</taxon>
        <taxon>Rhizobium</taxon>
    </lineage>
</organism>
<keyword evidence="3 6" id="KW-0812">Transmembrane</keyword>
<evidence type="ECO:0000256" key="2">
    <source>
        <dbReference type="ARBA" id="ARBA00022475"/>
    </source>
</evidence>
<dbReference type="Pfam" id="PF09335">
    <property type="entry name" value="VTT_dom"/>
    <property type="match status" value="1"/>
</dbReference>
<dbReference type="AlphaFoldDB" id="A0A1C3U9H7"/>
<dbReference type="PANTHER" id="PTHR42709">
    <property type="entry name" value="ALKALINE PHOSPHATASE LIKE PROTEIN"/>
    <property type="match status" value="1"/>
</dbReference>
<dbReference type="RefSeq" id="WP_092707163.1">
    <property type="nucleotide sequence ID" value="NZ_FMAG01000001.1"/>
</dbReference>
<dbReference type="GO" id="GO:0005886">
    <property type="term" value="C:plasma membrane"/>
    <property type="evidence" value="ECO:0007669"/>
    <property type="project" value="UniProtKB-SubCell"/>
</dbReference>
<protein>
    <submittedName>
        <fullName evidence="8">Membrane protein DedA, SNARE-associated domain</fullName>
    </submittedName>
</protein>
<feature type="transmembrane region" description="Helical" evidence="6">
    <location>
        <begin position="176"/>
        <end position="196"/>
    </location>
</feature>
<accession>A0A1C3U9H7</accession>
<evidence type="ECO:0000256" key="1">
    <source>
        <dbReference type="ARBA" id="ARBA00004651"/>
    </source>
</evidence>
<dbReference type="PANTHER" id="PTHR42709:SF6">
    <property type="entry name" value="UNDECAPRENYL PHOSPHATE TRANSPORTER A"/>
    <property type="match status" value="1"/>
</dbReference>
<keyword evidence="9" id="KW-1185">Reference proteome</keyword>
<proteinExistence type="predicted"/>
<feature type="domain" description="VTT" evidence="7">
    <location>
        <begin position="35"/>
        <end position="165"/>
    </location>
</feature>
<feature type="transmembrane region" description="Helical" evidence="6">
    <location>
        <begin position="55"/>
        <end position="74"/>
    </location>
</feature>
<evidence type="ECO:0000256" key="6">
    <source>
        <dbReference type="SAM" id="Phobius"/>
    </source>
</evidence>
<evidence type="ECO:0000313" key="8">
    <source>
        <dbReference type="EMBL" id="SCB12131.1"/>
    </source>
</evidence>
<reference evidence="9" key="1">
    <citation type="submission" date="2016-08" db="EMBL/GenBank/DDBJ databases">
        <authorList>
            <person name="Varghese N."/>
            <person name="Submissions Spin"/>
        </authorList>
    </citation>
    <scope>NUCLEOTIDE SEQUENCE [LARGE SCALE GENOMIC DNA]</scope>
    <source>
        <strain evidence="9">HAMBI 2975</strain>
    </source>
</reference>
<keyword evidence="4 6" id="KW-1133">Transmembrane helix</keyword>
<dbReference type="Proteomes" id="UP000199101">
    <property type="component" value="Unassembled WGS sequence"/>
</dbReference>
<feature type="transmembrane region" description="Helical" evidence="6">
    <location>
        <begin position="6"/>
        <end position="24"/>
    </location>
</feature>
<feature type="transmembrane region" description="Helical" evidence="6">
    <location>
        <begin position="132"/>
        <end position="156"/>
    </location>
</feature>
<sequence length="206" mass="22458">MNGSSHLLDMLPDLAAWGLFGLALCSAIEKLVPVIPSAGMFLMLGMLGVVHPADLPTVIAITAAGSTAGSLFWYGMGRWLGPERGDIFVLKVTRYLDIKEERYLRLKRNYRNNQIRVTFFGQLVPVVRAYMAFPAGVLAMPAPGFAIATFCGALTWNTPFLVSGYLLRRQIFAPDTAAPAAVAAITLVNFLVIALFRLRRPSRNAA</sequence>
<name>A0A1C3U9H7_9HYPH</name>
<evidence type="ECO:0000259" key="7">
    <source>
        <dbReference type="Pfam" id="PF09335"/>
    </source>
</evidence>